<gene>
    <name evidence="3" type="ORF">ACA1_052680</name>
</gene>
<dbReference type="CDD" id="cd00195">
    <property type="entry name" value="UBCc_UEV"/>
    <property type="match status" value="1"/>
</dbReference>
<protein>
    <submittedName>
        <fullName evidence="3">Ubiquitin domain containing protein</fullName>
    </submittedName>
</protein>
<dbReference type="STRING" id="1257118.L8H5U6"/>
<dbReference type="EMBL" id="KB007909">
    <property type="protein sequence ID" value="ELR20577.1"/>
    <property type="molecule type" value="Genomic_DNA"/>
</dbReference>
<dbReference type="RefSeq" id="XP_004343980.1">
    <property type="nucleotide sequence ID" value="XM_004343930.1"/>
</dbReference>
<dbReference type="PROSITE" id="PS50053">
    <property type="entry name" value="UBIQUITIN_2"/>
    <property type="match status" value="1"/>
</dbReference>
<proteinExistence type="predicted"/>
<dbReference type="Proteomes" id="UP000011083">
    <property type="component" value="Unassembled WGS sequence"/>
</dbReference>
<feature type="domain" description="Ubiquitin-like" evidence="2">
    <location>
        <begin position="2"/>
        <end position="79"/>
    </location>
</feature>
<dbReference type="PANTHER" id="PTHR10666">
    <property type="entry name" value="UBIQUITIN"/>
    <property type="match status" value="1"/>
</dbReference>
<dbReference type="Gene3D" id="3.10.20.90">
    <property type="entry name" value="Phosphatidylinositol 3-kinase Catalytic Subunit, Chain A, domain 1"/>
    <property type="match status" value="1"/>
</dbReference>
<dbReference type="VEuPathDB" id="AmoebaDB:ACA1_052680"/>
<dbReference type="InterPro" id="IPR000626">
    <property type="entry name" value="Ubiquitin-like_dom"/>
</dbReference>
<organism evidence="3 4">
    <name type="scientific">Acanthamoeba castellanii (strain ATCC 30010 / Neff)</name>
    <dbReference type="NCBI Taxonomy" id="1257118"/>
    <lineage>
        <taxon>Eukaryota</taxon>
        <taxon>Amoebozoa</taxon>
        <taxon>Discosea</taxon>
        <taxon>Longamoebia</taxon>
        <taxon>Centramoebida</taxon>
        <taxon>Acanthamoebidae</taxon>
        <taxon>Acanthamoeba</taxon>
    </lineage>
</organism>
<dbReference type="AlphaFoldDB" id="L8H5U6"/>
<dbReference type="Gene3D" id="3.10.110.10">
    <property type="entry name" value="Ubiquitin Conjugating Enzyme"/>
    <property type="match status" value="1"/>
</dbReference>
<evidence type="ECO:0000313" key="4">
    <source>
        <dbReference type="Proteomes" id="UP000011083"/>
    </source>
</evidence>
<accession>L8H5U6</accession>
<sequence>METVVVKTLTGKTLNIEVDCATTTVRELKELVQDREGIPPDRQRMITAGRAMSEDDWPLAAYGLRHWSTVHLVLRLRGAPASLFLDPPHASAVPWPSKEEMDRFMKCEWAELVARGGEEGIHALRPPSETDCSFLAFIEGPAGSLYEGGEFVVRVGLASAPLVRVLTPLFHPAVATNGQIALLDGKGFVPWRGAGLPLLRALRAQLLVTDIGPEREAALARDPLVRLTQCNDWGPEMPQRRLRAERRARVTTALCAMTDHDRRTTSAWLAHFIPHSPQLCGEVKALLLVTAKHEQTGEPLHPEAGLVGCLPAELVRMVVHHLALAHVAQERTQLVGRHHQGAAPESEWLPTKWRSPPAL</sequence>
<name>L8H5U6_ACACF</name>
<dbReference type="InterPro" id="IPR029071">
    <property type="entry name" value="Ubiquitin-like_domsf"/>
</dbReference>
<dbReference type="SUPFAM" id="SSF54495">
    <property type="entry name" value="UBC-like"/>
    <property type="match status" value="1"/>
</dbReference>
<feature type="region of interest" description="Disordered" evidence="1">
    <location>
        <begin position="337"/>
        <end position="359"/>
    </location>
</feature>
<dbReference type="InterPro" id="IPR050158">
    <property type="entry name" value="Ubiquitin_ubiquitin-like"/>
</dbReference>
<dbReference type="InterPro" id="IPR016135">
    <property type="entry name" value="UBQ-conjugating_enzyme/RWD"/>
</dbReference>
<dbReference type="KEGG" id="acan:ACA1_052680"/>
<evidence type="ECO:0000256" key="1">
    <source>
        <dbReference type="SAM" id="MobiDB-lite"/>
    </source>
</evidence>
<dbReference type="GeneID" id="14921442"/>
<dbReference type="SMART" id="SM00213">
    <property type="entry name" value="UBQ"/>
    <property type="match status" value="1"/>
</dbReference>
<dbReference type="Pfam" id="PF00240">
    <property type="entry name" value="ubiquitin"/>
    <property type="match status" value="1"/>
</dbReference>
<evidence type="ECO:0000259" key="2">
    <source>
        <dbReference type="PROSITE" id="PS50053"/>
    </source>
</evidence>
<dbReference type="SUPFAM" id="SSF54236">
    <property type="entry name" value="Ubiquitin-like"/>
    <property type="match status" value="1"/>
</dbReference>
<keyword evidence="4" id="KW-1185">Reference proteome</keyword>
<reference evidence="3 4" key="1">
    <citation type="journal article" date="2013" name="Genome Biol.">
        <title>Genome of Acanthamoeba castellanii highlights extensive lateral gene transfer and early evolution of tyrosine kinase signaling.</title>
        <authorList>
            <person name="Clarke M."/>
            <person name="Lohan A.J."/>
            <person name="Liu B."/>
            <person name="Lagkouvardos I."/>
            <person name="Roy S."/>
            <person name="Zafar N."/>
            <person name="Bertelli C."/>
            <person name="Schilde C."/>
            <person name="Kianianmomeni A."/>
            <person name="Burglin T.R."/>
            <person name="Frech C."/>
            <person name="Turcotte B."/>
            <person name="Kopec K.O."/>
            <person name="Synnott J.M."/>
            <person name="Choo C."/>
            <person name="Paponov I."/>
            <person name="Finkler A."/>
            <person name="Soon Heng Tan C."/>
            <person name="Hutchins A.P."/>
            <person name="Weinmeier T."/>
            <person name="Rattei T."/>
            <person name="Chu J.S."/>
            <person name="Gimenez G."/>
            <person name="Irimia M."/>
            <person name="Rigden D.J."/>
            <person name="Fitzpatrick D.A."/>
            <person name="Lorenzo-Morales J."/>
            <person name="Bateman A."/>
            <person name="Chiu C.H."/>
            <person name="Tang P."/>
            <person name="Hegemann P."/>
            <person name="Fromm H."/>
            <person name="Raoult D."/>
            <person name="Greub G."/>
            <person name="Miranda-Saavedra D."/>
            <person name="Chen N."/>
            <person name="Nash P."/>
            <person name="Ginger M.L."/>
            <person name="Horn M."/>
            <person name="Schaap P."/>
            <person name="Caler L."/>
            <person name="Loftus B."/>
        </authorList>
    </citation>
    <scope>NUCLEOTIDE SEQUENCE [LARGE SCALE GENOMIC DNA]</scope>
    <source>
        <strain evidence="3 4">Neff</strain>
    </source>
</reference>
<evidence type="ECO:0000313" key="3">
    <source>
        <dbReference type="EMBL" id="ELR20577.1"/>
    </source>
</evidence>